<name>A0A2N8KZA4_9BURK</name>
<accession>A0A2N8KZA4</accession>
<evidence type="ECO:0000256" key="1">
    <source>
        <dbReference type="SAM" id="Phobius"/>
    </source>
</evidence>
<keyword evidence="1" id="KW-1133">Transmembrane helix</keyword>
<proteinExistence type="predicted"/>
<dbReference type="Pfam" id="PF13239">
    <property type="entry name" value="2TM"/>
    <property type="match status" value="1"/>
</dbReference>
<dbReference type="RefSeq" id="WP_102768693.1">
    <property type="nucleotide sequence ID" value="NZ_POSP01000003.1"/>
</dbReference>
<keyword evidence="1" id="KW-0472">Membrane</keyword>
<feature type="transmembrane region" description="Helical" evidence="1">
    <location>
        <begin position="35"/>
        <end position="55"/>
    </location>
</feature>
<feature type="transmembrane region" description="Helical" evidence="1">
    <location>
        <begin position="67"/>
        <end position="85"/>
    </location>
</feature>
<dbReference type="OrthoDB" id="21915at2"/>
<keyword evidence="1" id="KW-0812">Transmembrane</keyword>
<dbReference type="EMBL" id="POSP01000003">
    <property type="protein sequence ID" value="PND38775.1"/>
    <property type="molecule type" value="Genomic_DNA"/>
</dbReference>
<comment type="caution">
    <text evidence="3">The sequence shown here is derived from an EMBL/GenBank/DDBJ whole genome shotgun (WGS) entry which is preliminary data.</text>
</comment>
<keyword evidence="4" id="KW-1185">Reference proteome</keyword>
<evidence type="ECO:0000313" key="4">
    <source>
        <dbReference type="Proteomes" id="UP000235916"/>
    </source>
</evidence>
<dbReference type="InterPro" id="IPR025698">
    <property type="entry name" value="2TM_dom"/>
</dbReference>
<sequence>MNHSLPSSHIDASDAVDTPETRLLREARERVDAQMGFLGHLMVFLAVNAGLFLLSGLQQSYWSFFPLWGWGLGLAIHGLATLAKLHGPNLRQQLMARELARLRGEQRQA</sequence>
<gene>
    <name evidence="3" type="ORF">C1O66_15420</name>
</gene>
<evidence type="ECO:0000259" key="2">
    <source>
        <dbReference type="Pfam" id="PF13239"/>
    </source>
</evidence>
<organism evidence="3 4">
    <name type="scientific">Kinneretia aquatilis</name>
    <dbReference type="NCBI Taxonomy" id="2070761"/>
    <lineage>
        <taxon>Bacteria</taxon>
        <taxon>Pseudomonadati</taxon>
        <taxon>Pseudomonadota</taxon>
        <taxon>Betaproteobacteria</taxon>
        <taxon>Burkholderiales</taxon>
        <taxon>Sphaerotilaceae</taxon>
        <taxon>Roseateles</taxon>
    </lineage>
</organism>
<dbReference type="AlphaFoldDB" id="A0A2N8KZA4"/>
<protein>
    <recommendedName>
        <fullName evidence="2">2TM domain-containing protein</fullName>
    </recommendedName>
</protein>
<feature type="domain" description="2TM" evidence="2">
    <location>
        <begin position="26"/>
        <end position="91"/>
    </location>
</feature>
<dbReference type="Proteomes" id="UP000235916">
    <property type="component" value="Unassembled WGS sequence"/>
</dbReference>
<reference evidence="3 4" key="1">
    <citation type="submission" date="2018-01" db="EMBL/GenBank/DDBJ databases">
        <title>Draft genome sequence of Paucibacter aquatile CR182 isolated from freshwater of the Nakdong River.</title>
        <authorList>
            <person name="Choi A."/>
            <person name="Chung E.J."/>
        </authorList>
    </citation>
    <scope>NUCLEOTIDE SEQUENCE [LARGE SCALE GENOMIC DNA]</scope>
    <source>
        <strain evidence="3 4">CR182</strain>
    </source>
</reference>
<evidence type="ECO:0000313" key="3">
    <source>
        <dbReference type="EMBL" id="PND38775.1"/>
    </source>
</evidence>